<proteinExistence type="predicted"/>
<evidence type="ECO:0000313" key="2">
    <source>
        <dbReference type="Proteomes" id="UP000789901"/>
    </source>
</evidence>
<keyword evidence="2" id="KW-1185">Reference proteome</keyword>
<protein>
    <submittedName>
        <fullName evidence="1">44527_t:CDS:1</fullName>
    </submittedName>
</protein>
<evidence type="ECO:0000313" key="1">
    <source>
        <dbReference type="EMBL" id="CAG8826190.1"/>
    </source>
</evidence>
<comment type="caution">
    <text evidence="1">The sequence shown here is derived from an EMBL/GenBank/DDBJ whole genome shotgun (WGS) entry which is preliminary data.</text>
</comment>
<accession>A0ABN7WC55</accession>
<name>A0ABN7WC55_GIGMA</name>
<dbReference type="Proteomes" id="UP000789901">
    <property type="component" value="Unassembled WGS sequence"/>
</dbReference>
<gene>
    <name evidence="1" type="ORF">GMARGA_LOCUS29053</name>
</gene>
<feature type="non-terminal residue" evidence="1">
    <location>
        <position position="1"/>
    </location>
</feature>
<reference evidence="1 2" key="1">
    <citation type="submission" date="2021-06" db="EMBL/GenBank/DDBJ databases">
        <authorList>
            <person name="Kallberg Y."/>
            <person name="Tangrot J."/>
            <person name="Rosling A."/>
        </authorList>
    </citation>
    <scope>NUCLEOTIDE SEQUENCE [LARGE SCALE GENOMIC DNA]</scope>
    <source>
        <strain evidence="1 2">120-4 pot B 10/14</strain>
    </source>
</reference>
<organism evidence="1 2">
    <name type="scientific">Gigaspora margarita</name>
    <dbReference type="NCBI Taxonomy" id="4874"/>
    <lineage>
        <taxon>Eukaryota</taxon>
        <taxon>Fungi</taxon>
        <taxon>Fungi incertae sedis</taxon>
        <taxon>Mucoromycota</taxon>
        <taxon>Glomeromycotina</taxon>
        <taxon>Glomeromycetes</taxon>
        <taxon>Diversisporales</taxon>
        <taxon>Gigasporaceae</taxon>
        <taxon>Gigaspora</taxon>
    </lineage>
</organism>
<sequence length="390" mass="46344">SLLDENYHICDPWVQPNDGCPQPNDGSPHPNDGGSPQYFVYLDKEKKIILLIGNYTVQVWYERENKKRSLEFISVINRDDHERCINRIYKKFKFLPHFKDSQSIEIEGDNYVIDAVNEACNMLKYLYQMREEYDKHDVLITYEIRYLKYKEITKQTRTIIVRFIQLYPIVWQLLDIRFDLLSIPIDAKESINNVDDVDDINDFNDSEKNRIFKTLDDIVSKLDQLSRIKPVQNSLLHKRSLHMPQYNSWEGGKNVIHKVLLDNNPIFLGYFLEYYSNKAAEEIGWMITISEFLPKLYDKDNKNHGFYKSYAQLLFYKRCFCSKGLDIPFFKFIKILPSITGNNSLEVFIPVTQLIPKDCNLEINKIKIPDIQMVPLQIKRYYWKKEEINT</sequence>
<dbReference type="EMBL" id="CAJVQB010038392">
    <property type="protein sequence ID" value="CAG8826190.1"/>
    <property type="molecule type" value="Genomic_DNA"/>
</dbReference>